<protein>
    <recommendedName>
        <fullName evidence="3">RNase H type-1 domain-containing protein</fullName>
    </recommendedName>
</protein>
<proteinExistence type="predicted"/>
<name>A0ABQ7EW64_BRACR</name>
<evidence type="ECO:0000313" key="1">
    <source>
        <dbReference type="EMBL" id="KAF3607646.1"/>
    </source>
</evidence>
<evidence type="ECO:0008006" key="3">
    <source>
        <dbReference type="Google" id="ProtNLM"/>
    </source>
</evidence>
<dbReference type="Proteomes" id="UP000266723">
    <property type="component" value="Unassembled WGS sequence"/>
</dbReference>
<reference evidence="1 2" key="1">
    <citation type="journal article" date="2020" name="BMC Genomics">
        <title>Intraspecific diversification of the crop wild relative Brassica cretica Lam. using demographic model selection.</title>
        <authorList>
            <person name="Kioukis A."/>
            <person name="Michalopoulou V.A."/>
            <person name="Briers L."/>
            <person name="Pirintsos S."/>
            <person name="Studholme D.J."/>
            <person name="Pavlidis P."/>
            <person name="Sarris P.F."/>
        </authorList>
    </citation>
    <scope>NUCLEOTIDE SEQUENCE [LARGE SCALE GENOMIC DNA]</scope>
    <source>
        <strain evidence="2">cv. PFS-1207/04</strain>
    </source>
</reference>
<accession>A0ABQ7EW64</accession>
<keyword evidence="2" id="KW-1185">Reference proteome</keyword>
<organism evidence="1 2">
    <name type="scientific">Brassica cretica</name>
    <name type="common">Mustard</name>
    <dbReference type="NCBI Taxonomy" id="69181"/>
    <lineage>
        <taxon>Eukaryota</taxon>
        <taxon>Viridiplantae</taxon>
        <taxon>Streptophyta</taxon>
        <taxon>Embryophyta</taxon>
        <taxon>Tracheophyta</taxon>
        <taxon>Spermatophyta</taxon>
        <taxon>Magnoliopsida</taxon>
        <taxon>eudicotyledons</taxon>
        <taxon>Gunneridae</taxon>
        <taxon>Pentapetalae</taxon>
        <taxon>rosids</taxon>
        <taxon>malvids</taxon>
        <taxon>Brassicales</taxon>
        <taxon>Brassicaceae</taxon>
        <taxon>Brassiceae</taxon>
        <taxon>Brassica</taxon>
    </lineage>
</organism>
<evidence type="ECO:0000313" key="2">
    <source>
        <dbReference type="Proteomes" id="UP000266723"/>
    </source>
</evidence>
<gene>
    <name evidence="1" type="ORF">DY000_02049477</name>
</gene>
<dbReference type="EMBL" id="QGKV02000297">
    <property type="protein sequence ID" value="KAF3607646.1"/>
    <property type="molecule type" value="Genomic_DNA"/>
</dbReference>
<sequence length="190" mass="22067">MLTSCPWSSQGLQSWKEATERAKAEQQNMMIRRHIKCAVQDMLPSDSDYYCLVDDASWNSLETMEIGWSLYSREDIHILKGSFSLKPMNFNVEAEIVALSMDVQQMRRLNYDHITFMADCKNMFDEDLMEIVKHNNLTFHYVSREYLDYVDILAKQARTTHLMSFTIRGEADKLERASNKNVGAADMVES</sequence>
<comment type="caution">
    <text evidence="1">The sequence shown here is derived from an EMBL/GenBank/DDBJ whole genome shotgun (WGS) entry which is preliminary data.</text>
</comment>